<dbReference type="GO" id="GO:0005886">
    <property type="term" value="C:plasma membrane"/>
    <property type="evidence" value="ECO:0007669"/>
    <property type="project" value="TreeGrafter"/>
</dbReference>
<evidence type="ECO:0000256" key="1">
    <source>
        <dbReference type="SAM" id="Phobius"/>
    </source>
</evidence>
<proteinExistence type="predicted"/>
<dbReference type="PIRSF" id="PIRSF016789">
    <property type="entry name" value="DUF454"/>
    <property type="match status" value="1"/>
</dbReference>
<dbReference type="Proteomes" id="UP000297288">
    <property type="component" value="Unassembled WGS sequence"/>
</dbReference>
<keyword evidence="4" id="KW-1185">Reference proteome</keyword>
<dbReference type="InterPro" id="IPR007401">
    <property type="entry name" value="DUF454"/>
</dbReference>
<dbReference type="AlphaFoldDB" id="A0A1G6PSQ3"/>
<organism evidence="2 4">
    <name type="scientific">Geotoga petraea</name>
    <dbReference type="NCBI Taxonomy" id="28234"/>
    <lineage>
        <taxon>Bacteria</taxon>
        <taxon>Thermotogati</taxon>
        <taxon>Thermotogota</taxon>
        <taxon>Thermotogae</taxon>
        <taxon>Petrotogales</taxon>
        <taxon>Petrotogaceae</taxon>
        <taxon>Geotoga</taxon>
    </lineage>
</organism>
<evidence type="ECO:0000313" key="4">
    <source>
        <dbReference type="Proteomes" id="UP000199322"/>
    </source>
</evidence>
<dbReference type="RefSeq" id="WP_091405245.1">
    <property type="nucleotide sequence ID" value="NZ_FMYV01000009.1"/>
</dbReference>
<dbReference type="Proteomes" id="UP000199322">
    <property type="component" value="Unassembled WGS sequence"/>
</dbReference>
<feature type="transmembrane region" description="Helical" evidence="1">
    <location>
        <begin position="6"/>
        <end position="39"/>
    </location>
</feature>
<keyword evidence="1" id="KW-0812">Transmembrane</keyword>
<name>A0A1G6PSQ3_9BACT</name>
<dbReference type="Pfam" id="PF04304">
    <property type="entry name" value="DUF454"/>
    <property type="match status" value="1"/>
</dbReference>
<dbReference type="EMBL" id="FMYV01000009">
    <property type="protein sequence ID" value="SDC83163.1"/>
    <property type="molecule type" value="Genomic_DNA"/>
</dbReference>
<accession>A0A1G6PSQ3</accession>
<sequence length="117" mass="13584">MKYLMIAIGFISVGLGAIGVFLPILPTTPFLLLAAWLFLRSSDHFYYWLMNHRVFGKYVKDYIEEKGIRKGIKIWALSLLWTSIIFSSFFIPLWVGRIMLYIIASIVTIHILKLKTL</sequence>
<dbReference type="OrthoDB" id="9813800at2"/>
<gene>
    <name evidence="3" type="ORF">E4650_09555</name>
    <name evidence="2" type="ORF">SAMN04488588_1886</name>
</gene>
<dbReference type="EMBL" id="SRME01000007">
    <property type="protein sequence ID" value="TGG86882.1"/>
    <property type="molecule type" value="Genomic_DNA"/>
</dbReference>
<reference evidence="2 4" key="1">
    <citation type="submission" date="2016-10" db="EMBL/GenBank/DDBJ databases">
        <authorList>
            <person name="de Groot N.N."/>
        </authorList>
    </citation>
    <scope>NUCLEOTIDE SEQUENCE [LARGE SCALE GENOMIC DNA]</scope>
    <source>
        <strain evidence="2 4">WG14</strain>
    </source>
</reference>
<dbReference type="PANTHER" id="PTHR35813">
    <property type="entry name" value="INNER MEMBRANE PROTEIN YBAN"/>
    <property type="match status" value="1"/>
</dbReference>
<evidence type="ECO:0000313" key="5">
    <source>
        <dbReference type="Proteomes" id="UP000297288"/>
    </source>
</evidence>
<feature type="transmembrane region" description="Helical" evidence="1">
    <location>
        <begin position="98"/>
        <end position="114"/>
    </location>
</feature>
<keyword evidence="1" id="KW-1133">Transmembrane helix</keyword>
<evidence type="ECO:0000313" key="2">
    <source>
        <dbReference type="EMBL" id="SDC83163.1"/>
    </source>
</evidence>
<evidence type="ECO:0000313" key="3">
    <source>
        <dbReference type="EMBL" id="TGG86882.1"/>
    </source>
</evidence>
<dbReference type="PANTHER" id="PTHR35813:SF1">
    <property type="entry name" value="INNER MEMBRANE PROTEIN YBAN"/>
    <property type="match status" value="1"/>
</dbReference>
<protein>
    <submittedName>
        <fullName evidence="3">DUF454 domain-containing protein</fullName>
    </submittedName>
</protein>
<reference evidence="3 5" key="2">
    <citation type="submission" date="2019-04" db="EMBL/GenBank/DDBJ databases">
        <title>Draft genome sequence data and analysis of a Fermenting Bacterium, Geotoga petraea strain HO-Geo1, isolated from heavy-oil petroleum reservoir in Russia.</title>
        <authorList>
            <person name="Grouzdev D.S."/>
            <person name="Semenova E.M."/>
            <person name="Sokolova D.S."/>
            <person name="Tourova T.P."/>
            <person name="Poltaraus A.B."/>
            <person name="Nazina T.N."/>
        </authorList>
    </citation>
    <scope>NUCLEOTIDE SEQUENCE [LARGE SCALE GENOMIC DNA]</scope>
    <source>
        <strain evidence="3 5">HO-Geo1</strain>
    </source>
</reference>
<keyword evidence="1" id="KW-0472">Membrane</keyword>